<gene>
    <name evidence="7" type="ORF">GC106_73330</name>
</gene>
<dbReference type="PANTHER" id="PTHR12001">
    <property type="entry name" value="GERANYLGERANYL PYROPHOSPHATE SYNTHASE"/>
    <property type="match status" value="1"/>
</dbReference>
<dbReference type="Gene3D" id="1.10.600.10">
    <property type="entry name" value="Farnesyl Diphosphate Synthase"/>
    <property type="match status" value="1"/>
</dbReference>
<proteinExistence type="inferred from homology"/>
<dbReference type="SFLD" id="SFLDS00005">
    <property type="entry name" value="Isoprenoid_Synthase_Type_I"/>
    <property type="match status" value="1"/>
</dbReference>
<name>A0ABX2FFA4_9PSEU</name>
<dbReference type="InterPro" id="IPR033749">
    <property type="entry name" value="Polyprenyl_synt_CS"/>
</dbReference>
<comment type="cofactor">
    <cofactor evidence="1">
        <name>Mg(2+)</name>
        <dbReference type="ChEBI" id="CHEBI:18420"/>
    </cofactor>
</comment>
<dbReference type="PROSITE" id="PS00444">
    <property type="entry name" value="POLYPRENYL_SYNTHASE_2"/>
    <property type="match status" value="1"/>
</dbReference>
<reference evidence="7 8" key="1">
    <citation type="submission" date="2020-01" db="EMBL/GenBank/DDBJ databases">
        <title>Kibdelosporangium persica a novel Actinomycetes from a hot desert in Iran.</title>
        <authorList>
            <person name="Safaei N."/>
            <person name="Zaburannyi N."/>
            <person name="Mueller R."/>
            <person name="Wink J."/>
        </authorList>
    </citation>
    <scope>NUCLEOTIDE SEQUENCE [LARGE SCALE GENOMIC DNA]</scope>
    <source>
        <strain evidence="7 8">4NS15</strain>
    </source>
</reference>
<organism evidence="7 8">
    <name type="scientific">Kibdelosporangium persicum</name>
    <dbReference type="NCBI Taxonomy" id="2698649"/>
    <lineage>
        <taxon>Bacteria</taxon>
        <taxon>Bacillati</taxon>
        <taxon>Actinomycetota</taxon>
        <taxon>Actinomycetes</taxon>
        <taxon>Pseudonocardiales</taxon>
        <taxon>Pseudonocardiaceae</taxon>
        <taxon>Kibdelosporangium</taxon>
    </lineage>
</organism>
<evidence type="ECO:0000256" key="1">
    <source>
        <dbReference type="ARBA" id="ARBA00001946"/>
    </source>
</evidence>
<dbReference type="Proteomes" id="UP000763557">
    <property type="component" value="Unassembled WGS sequence"/>
</dbReference>
<evidence type="ECO:0000256" key="6">
    <source>
        <dbReference type="RuleBase" id="RU004466"/>
    </source>
</evidence>
<dbReference type="EMBL" id="JAAATY010000034">
    <property type="protein sequence ID" value="NRN70069.1"/>
    <property type="molecule type" value="Genomic_DNA"/>
</dbReference>
<evidence type="ECO:0000256" key="2">
    <source>
        <dbReference type="ARBA" id="ARBA00006706"/>
    </source>
</evidence>
<evidence type="ECO:0000313" key="8">
    <source>
        <dbReference type="Proteomes" id="UP000763557"/>
    </source>
</evidence>
<keyword evidence="3 6" id="KW-0808">Transferase</keyword>
<dbReference type="CDD" id="cd00685">
    <property type="entry name" value="Trans_IPPS_HT"/>
    <property type="match status" value="1"/>
</dbReference>
<dbReference type="InterPro" id="IPR008949">
    <property type="entry name" value="Isoprenoid_synthase_dom_sf"/>
</dbReference>
<protein>
    <submittedName>
        <fullName evidence="7">Geranylgeranyl pyrophosphate synthase</fullName>
    </submittedName>
</protein>
<keyword evidence="8" id="KW-1185">Reference proteome</keyword>
<dbReference type="InterPro" id="IPR000092">
    <property type="entry name" value="Polyprenyl_synt"/>
</dbReference>
<dbReference type="PANTHER" id="PTHR12001:SF69">
    <property type="entry name" value="ALL TRANS-POLYPRENYL-DIPHOSPHATE SYNTHASE PDSS1"/>
    <property type="match status" value="1"/>
</dbReference>
<dbReference type="SUPFAM" id="SSF48576">
    <property type="entry name" value="Terpenoid synthases"/>
    <property type="match status" value="1"/>
</dbReference>
<dbReference type="SFLD" id="SFLDG01017">
    <property type="entry name" value="Polyprenyl_Transferase_Like"/>
    <property type="match status" value="1"/>
</dbReference>
<comment type="similarity">
    <text evidence="2 6">Belongs to the FPP/GGPP synthase family.</text>
</comment>
<dbReference type="Pfam" id="PF00348">
    <property type="entry name" value="polyprenyl_synt"/>
    <property type="match status" value="1"/>
</dbReference>
<keyword evidence="5" id="KW-0460">Magnesium</keyword>
<evidence type="ECO:0000256" key="3">
    <source>
        <dbReference type="ARBA" id="ARBA00022679"/>
    </source>
</evidence>
<evidence type="ECO:0000313" key="7">
    <source>
        <dbReference type="EMBL" id="NRN70069.1"/>
    </source>
</evidence>
<evidence type="ECO:0000256" key="4">
    <source>
        <dbReference type="ARBA" id="ARBA00022723"/>
    </source>
</evidence>
<comment type="caution">
    <text evidence="7">The sequence shown here is derived from an EMBL/GenBank/DDBJ whole genome shotgun (WGS) entry which is preliminary data.</text>
</comment>
<sequence length="336" mass="35945">MNTTAAARLSSPRAIIEAVDDELAATLRGQLDQVEVRLRDTLRDSQNAFLSQAAAHLIDAGGKRFRPMMVLLGAQFGESRTDKVLDAAVVAELVHVATLYHDDVMDEAPIRHGVVTANTRWSNTVAVLLGDYLLARAADLGASLGDSALRLQVRTLGRLVRGQMAETVGAPPGADPVGHCLRVMSDKSASLIAMAIRLGAMVAGADPDVVSALDRYGELIGMAFQISDDVLDIEAHERDLGKAPGTDLREGIVTLPVLYAIEHDPAIAALVAEPITDDTRRAEVIGILRASPGLRRARQEADLHVQRAKDMLHDLPDIPARAALLALCEFVTGRTT</sequence>
<accession>A0ABX2FFA4</accession>
<evidence type="ECO:0000256" key="5">
    <source>
        <dbReference type="ARBA" id="ARBA00022842"/>
    </source>
</evidence>
<keyword evidence="4" id="KW-0479">Metal-binding</keyword>
<dbReference type="RefSeq" id="WP_173140953.1">
    <property type="nucleotide sequence ID" value="NZ_CBCSGW010000020.1"/>
</dbReference>